<gene>
    <name evidence="1" type="ORF">ACFFQ6_05710</name>
</gene>
<evidence type="ECO:0000313" key="2">
    <source>
        <dbReference type="Proteomes" id="UP001589587"/>
    </source>
</evidence>
<evidence type="ECO:0000313" key="1">
    <source>
        <dbReference type="EMBL" id="MFB9779167.1"/>
    </source>
</evidence>
<reference evidence="1 2" key="1">
    <citation type="submission" date="2024-09" db="EMBL/GenBank/DDBJ databases">
        <authorList>
            <person name="Sun Q."/>
            <person name="Mori K."/>
        </authorList>
    </citation>
    <scope>NUCLEOTIDE SEQUENCE [LARGE SCALE GENOMIC DNA]</scope>
    <source>
        <strain evidence="1 2">JCM 11411</strain>
    </source>
</reference>
<comment type="caution">
    <text evidence="1">The sequence shown here is derived from an EMBL/GenBank/DDBJ whole genome shotgun (WGS) entry which is preliminary data.</text>
</comment>
<dbReference type="PANTHER" id="PTHR33973">
    <property type="entry name" value="OS07G0153300 PROTEIN"/>
    <property type="match status" value="1"/>
</dbReference>
<dbReference type="Proteomes" id="UP001589587">
    <property type="component" value="Unassembled WGS sequence"/>
</dbReference>
<dbReference type="RefSeq" id="WP_378374071.1">
    <property type="nucleotide sequence ID" value="NZ_JBHMAS010000004.1"/>
</dbReference>
<dbReference type="PANTHER" id="PTHR33973:SF4">
    <property type="entry name" value="OS07G0153300 PROTEIN"/>
    <property type="match status" value="1"/>
</dbReference>
<dbReference type="InterPro" id="IPR010775">
    <property type="entry name" value="DUF1365"/>
</dbReference>
<dbReference type="EMBL" id="JBHMAS010000004">
    <property type="protein sequence ID" value="MFB9779167.1"/>
    <property type="molecule type" value="Genomic_DNA"/>
</dbReference>
<protein>
    <submittedName>
        <fullName evidence="1">DUF1365 domain-containing protein</fullName>
    </submittedName>
</protein>
<proteinExistence type="predicted"/>
<accession>A0ABV5XB20</accession>
<name>A0ABV5XB20_9NOCA</name>
<organism evidence="1 2">
    <name type="scientific">Rhodococcus baikonurensis</name>
    <dbReference type="NCBI Taxonomy" id="172041"/>
    <lineage>
        <taxon>Bacteria</taxon>
        <taxon>Bacillati</taxon>
        <taxon>Actinomycetota</taxon>
        <taxon>Actinomycetes</taxon>
        <taxon>Mycobacteriales</taxon>
        <taxon>Nocardiaceae</taxon>
        <taxon>Rhodococcus</taxon>
        <taxon>Rhodococcus erythropolis group</taxon>
    </lineage>
</organism>
<keyword evidence="2" id="KW-1185">Reference proteome</keyword>
<sequence>MAVTTPLTPPTPITPSIVHTSIRHVRTEPLHNEFEYRSYSWLVDVDDLPELPKALRPLATFDAGDHLGDPTRSIRANVETFLATNGVEFAGGRILMLANARVLGHVFNPLSVFWCLNDDGSQRCVVAEVHNTYGERHCYLLETDERGGARTSKEFYVSPFNDLDGEYRMRLPLPDTALALSIVLARDGKAPFVATVSGRCVPATTREIVRSALAIPLAPLRVAAQIRFQGIRLWARRLPIVPRPQHHPQEAVQ</sequence>
<dbReference type="Pfam" id="PF07103">
    <property type="entry name" value="DUF1365"/>
    <property type="match status" value="1"/>
</dbReference>